<feature type="domain" description="PDZ" evidence="3">
    <location>
        <begin position="75"/>
        <end position="160"/>
    </location>
</feature>
<sequence length="198" mass="20634" precursor="true">MDCVLRLGVLVGVSIASILAMNSSISWAAEKASTTAPQRKGSAANADDTAAGIELQGELPAPVPQRSGAQSPPKVVPIQSHSSRREVNANRPRLGVNVNAHNAFINRVYAGSGAAIAGVMPGGRVIAVDDTTVLTTADLKRLVAARTSNDTVTLKVLYPSSDGQPSDDRKRGTVKTFRVSLAPVEAPVEELPPPRPAK</sequence>
<name>A0A5C6CN48_9BACT</name>
<feature type="signal peptide" evidence="2">
    <location>
        <begin position="1"/>
        <end position="28"/>
    </location>
</feature>
<evidence type="ECO:0000313" key="4">
    <source>
        <dbReference type="EMBL" id="TWU25007.1"/>
    </source>
</evidence>
<evidence type="ECO:0000313" key="5">
    <source>
        <dbReference type="Proteomes" id="UP000316304"/>
    </source>
</evidence>
<proteinExistence type="predicted"/>
<dbReference type="RefSeq" id="WP_146593720.1">
    <property type="nucleotide sequence ID" value="NZ_SJPT01000002.1"/>
</dbReference>
<evidence type="ECO:0000256" key="2">
    <source>
        <dbReference type="SAM" id="SignalP"/>
    </source>
</evidence>
<keyword evidence="5" id="KW-1185">Reference proteome</keyword>
<comment type="caution">
    <text evidence="4">The sequence shown here is derived from an EMBL/GenBank/DDBJ whole genome shotgun (WGS) entry which is preliminary data.</text>
</comment>
<accession>A0A5C6CN48</accession>
<dbReference type="InterPro" id="IPR001478">
    <property type="entry name" value="PDZ"/>
</dbReference>
<reference evidence="4 5" key="1">
    <citation type="submission" date="2019-02" db="EMBL/GenBank/DDBJ databases">
        <title>Deep-cultivation of Planctomycetes and their phenomic and genomic characterization uncovers novel biology.</title>
        <authorList>
            <person name="Wiegand S."/>
            <person name="Jogler M."/>
            <person name="Boedeker C."/>
            <person name="Pinto D."/>
            <person name="Vollmers J."/>
            <person name="Rivas-Marin E."/>
            <person name="Kohn T."/>
            <person name="Peeters S.H."/>
            <person name="Heuer A."/>
            <person name="Rast P."/>
            <person name="Oberbeckmann S."/>
            <person name="Bunk B."/>
            <person name="Jeske O."/>
            <person name="Meyerdierks A."/>
            <person name="Storesund J.E."/>
            <person name="Kallscheuer N."/>
            <person name="Luecker S."/>
            <person name="Lage O.M."/>
            <person name="Pohl T."/>
            <person name="Merkel B.J."/>
            <person name="Hornburger P."/>
            <person name="Mueller R.-W."/>
            <person name="Bruemmer F."/>
            <person name="Labrenz M."/>
            <person name="Spormann A.M."/>
            <person name="Op Den Camp H."/>
            <person name="Overmann J."/>
            <person name="Amann R."/>
            <person name="Jetten M.S.M."/>
            <person name="Mascher T."/>
            <person name="Medema M.H."/>
            <person name="Devos D.P."/>
            <person name="Kaster A.-K."/>
            <person name="Ovreas L."/>
            <person name="Rohde M."/>
            <person name="Galperin M.Y."/>
            <person name="Jogler C."/>
        </authorList>
    </citation>
    <scope>NUCLEOTIDE SEQUENCE [LARGE SCALE GENOMIC DNA]</scope>
    <source>
        <strain evidence="4 5">Pla52o</strain>
    </source>
</reference>
<dbReference type="SMART" id="SM00228">
    <property type="entry name" value="PDZ"/>
    <property type="match status" value="1"/>
</dbReference>
<evidence type="ECO:0000256" key="1">
    <source>
        <dbReference type="SAM" id="MobiDB-lite"/>
    </source>
</evidence>
<feature type="chain" id="PRO_5022911257" description="PDZ domain-containing protein" evidence="2">
    <location>
        <begin position="29"/>
        <end position="198"/>
    </location>
</feature>
<dbReference type="SUPFAM" id="SSF50156">
    <property type="entry name" value="PDZ domain-like"/>
    <property type="match status" value="1"/>
</dbReference>
<gene>
    <name evidence="4" type="ORF">Pla52o_13040</name>
</gene>
<keyword evidence="2" id="KW-0732">Signal</keyword>
<dbReference type="Pfam" id="PF17820">
    <property type="entry name" value="PDZ_6"/>
    <property type="match status" value="1"/>
</dbReference>
<dbReference type="AlphaFoldDB" id="A0A5C6CN48"/>
<evidence type="ECO:0000259" key="3">
    <source>
        <dbReference type="PROSITE" id="PS50106"/>
    </source>
</evidence>
<dbReference type="Gene3D" id="2.30.42.10">
    <property type="match status" value="1"/>
</dbReference>
<dbReference type="PROSITE" id="PS50106">
    <property type="entry name" value="PDZ"/>
    <property type="match status" value="1"/>
</dbReference>
<organism evidence="4 5">
    <name type="scientific">Novipirellula galeiformis</name>
    <dbReference type="NCBI Taxonomy" id="2528004"/>
    <lineage>
        <taxon>Bacteria</taxon>
        <taxon>Pseudomonadati</taxon>
        <taxon>Planctomycetota</taxon>
        <taxon>Planctomycetia</taxon>
        <taxon>Pirellulales</taxon>
        <taxon>Pirellulaceae</taxon>
        <taxon>Novipirellula</taxon>
    </lineage>
</organism>
<protein>
    <recommendedName>
        <fullName evidence="3">PDZ domain-containing protein</fullName>
    </recommendedName>
</protein>
<dbReference type="InterPro" id="IPR036034">
    <property type="entry name" value="PDZ_sf"/>
</dbReference>
<dbReference type="EMBL" id="SJPT01000002">
    <property type="protein sequence ID" value="TWU25007.1"/>
    <property type="molecule type" value="Genomic_DNA"/>
</dbReference>
<feature type="region of interest" description="Disordered" evidence="1">
    <location>
        <begin position="60"/>
        <end position="86"/>
    </location>
</feature>
<dbReference type="InterPro" id="IPR041489">
    <property type="entry name" value="PDZ_6"/>
</dbReference>
<dbReference type="Proteomes" id="UP000316304">
    <property type="component" value="Unassembled WGS sequence"/>
</dbReference>